<name>A0A699Z832_HAELA</name>
<protein>
    <submittedName>
        <fullName evidence="1">Uncharacterized protein</fullName>
    </submittedName>
</protein>
<dbReference type="AlphaFoldDB" id="A0A699Z832"/>
<sequence length="29" mass="2854">MLIVEGQGLLTGLPGGSIVSSAQLMVVPS</sequence>
<organism evidence="1 2">
    <name type="scientific">Haematococcus lacustris</name>
    <name type="common">Green alga</name>
    <name type="synonym">Haematococcus pluvialis</name>
    <dbReference type="NCBI Taxonomy" id="44745"/>
    <lineage>
        <taxon>Eukaryota</taxon>
        <taxon>Viridiplantae</taxon>
        <taxon>Chlorophyta</taxon>
        <taxon>core chlorophytes</taxon>
        <taxon>Chlorophyceae</taxon>
        <taxon>CS clade</taxon>
        <taxon>Chlamydomonadales</taxon>
        <taxon>Haematococcaceae</taxon>
        <taxon>Haematococcus</taxon>
    </lineage>
</organism>
<keyword evidence="2" id="KW-1185">Reference proteome</keyword>
<accession>A0A699Z832</accession>
<evidence type="ECO:0000313" key="1">
    <source>
        <dbReference type="EMBL" id="GFH14994.1"/>
    </source>
</evidence>
<proteinExistence type="predicted"/>
<reference evidence="1 2" key="1">
    <citation type="submission" date="2020-02" db="EMBL/GenBank/DDBJ databases">
        <title>Draft genome sequence of Haematococcus lacustris strain NIES-144.</title>
        <authorList>
            <person name="Morimoto D."/>
            <person name="Nakagawa S."/>
            <person name="Yoshida T."/>
            <person name="Sawayama S."/>
        </authorList>
    </citation>
    <scope>NUCLEOTIDE SEQUENCE [LARGE SCALE GENOMIC DNA]</scope>
    <source>
        <strain evidence="1 2">NIES-144</strain>
    </source>
</reference>
<dbReference type="Proteomes" id="UP000485058">
    <property type="component" value="Unassembled WGS sequence"/>
</dbReference>
<evidence type="ECO:0000313" key="2">
    <source>
        <dbReference type="Proteomes" id="UP000485058"/>
    </source>
</evidence>
<gene>
    <name evidence="1" type="ORF">HaLaN_11141</name>
</gene>
<dbReference type="EMBL" id="BLLF01000792">
    <property type="protein sequence ID" value="GFH14994.1"/>
    <property type="molecule type" value="Genomic_DNA"/>
</dbReference>
<comment type="caution">
    <text evidence="1">The sequence shown here is derived from an EMBL/GenBank/DDBJ whole genome shotgun (WGS) entry which is preliminary data.</text>
</comment>